<evidence type="ECO:0000313" key="1">
    <source>
        <dbReference type="EMBL" id="CZS92230.1"/>
    </source>
</evidence>
<reference evidence="2" key="1">
    <citation type="submission" date="2016-03" db="EMBL/GenBank/DDBJ databases">
        <authorList>
            <person name="Ploux O."/>
        </authorList>
    </citation>
    <scope>NUCLEOTIDE SEQUENCE [LARGE SCALE GENOMIC DNA]</scope>
    <source>
        <strain evidence="2">UK7</strain>
    </source>
</reference>
<dbReference type="EMBL" id="FJUW01000005">
    <property type="protein sequence ID" value="CZS92230.1"/>
    <property type="molecule type" value="Genomic_DNA"/>
</dbReference>
<gene>
    <name evidence="1" type="ORF">RCO7_00758</name>
</gene>
<dbReference type="AlphaFoldDB" id="A0A1E1K2X6"/>
<name>A0A1E1K2X6_9HELO</name>
<organism evidence="1 2">
    <name type="scientific">Rhynchosporium graminicola</name>
    <dbReference type="NCBI Taxonomy" id="2792576"/>
    <lineage>
        <taxon>Eukaryota</taxon>
        <taxon>Fungi</taxon>
        <taxon>Dikarya</taxon>
        <taxon>Ascomycota</taxon>
        <taxon>Pezizomycotina</taxon>
        <taxon>Leotiomycetes</taxon>
        <taxon>Helotiales</taxon>
        <taxon>Ploettnerulaceae</taxon>
        <taxon>Rhynchosporium</taxon>
    </lineage>
</organism>
<comment type="caution">
    <text evidence="1">The sequence shown here is derived from an EMBL/GenBank/DDBJ whole genome shotgun (WGS) entry which is preliminary data.</text>
</comment>
<dbReference type="Proteomes" id="UP000178129">
    <property type="component" value="Unassembled WGS sequence"/>
</dbReference>
<dbReference type="InParanoid" id="A0A1E1K2X6"/>
<proteinExistence type="predicted"/>
<evidence type="ECO:0000313" key="2">
    <source>
        <dbReference type="Proteomes" id="UP000178129"/>
    </source>
</evidence>
<keyword evidence="2" id="KW-1185">Reference proteome</keyword>
<accession>A0A1E1K2X6</accession>
<sequence>MSDQMLVPDGRSPTDIIKPVCVEELPNEVLHQIFGYLVTQPPSSRLGALRDEPNFNITKSEEKTLKAISVTSRRWRAMIIPTLFKHSQFIVRGDSSLDSRLSQKMKPFFNFITSNSLYTIMSFALIVYDREVTNKPFGGPRCNDFAEFWYLLFQVINPTDLLIVAPPEALGRLTDCRVNLIDEKSFDCECQYLRLQMRSESPQIGAYSWGGWEKILNENGAEIEGAFIDPITWVRISSTERTSSSALFSIRPWENLLLNEGSFIKVYLEPDHDRKRFPSILPDLVGLGHSNHALASSTIRDMSYIAMFPVSSHFFVLVNNLPRLDRLYTQIVPQNKMLKDIHKMKNLRQDVLWIERNGCYAWLMQKIFSTPTLGNYPLLKILESGDQADRESWEPAAHFIHRRRQGWVIAGDGVLVKNPEAAPPTNPVIQNMYDENPIAFNYSLVRWAWNGTANLPVSTQPMYRYGRWT</sequence>
<dbReference type="STRING" id="914237.A0A1E1K2X6"/>
<protein>
    <submittedName>
        <fullName evidence="1">Uncharacterized protein</fullName>
    </submittedName>
</protein>